<comment type="caution">
    <text evidence="2">The sequence shown here is derived from an EMBL/GenBank/DDBJ whole genome shotgun (WGS) entry which is preliminary data.</text>
</comment>
<dbReference type="SUPFAM" id="SSF140453">
    <property type="entry name" value="EsxAB dimer-like"/>
    <property type="match status" value="1"/>
</dbReference>
<name>A0A4R0QYT3_9BIFI</name>
<gene>
    <name evidence="2" type="ORF">EJ419_01015</name>
</gene>
<dbReference type="OrthoDB" id="3268062at2"/>
<reference evidence="2 3" key="1">
    <citation type="submission" date="2018-12" db="EMBL/GenBank/DDBJ databases">
        <title>Alloscrdovia theropitheci sp. nov: a novel taxon from the feces of the bleeding-herat monkey (Theropithecus geleda).</title>
        <authorList>
            <person name="Modesto M."/>
        </authorList>
    </citation>
    <scope>NUCLEOTIDE SEQUENCE [LARGE SCALE GENOMIC DNA]</scope>
    <source>
        <strain evidence="2 3">GLDI4/2</strain>
    </source>
</reference>
<dbReference type="Gene3D" id="1.10.287.1060">
    <property type="entry name" value="ESAT-6-like"/>
    <property type="match status" value="1"/>
</dbReference>
<evidence type="ECO:0000313" key="3">
    <source>
        <dbReference type="Proteomes" id="UP000291289"/>
    </source>
</evidence>
<dbReference type="Proteomes" id="UP000291289">
    <property type="component" value="Unassembled WGS sequence"/>
</dbReference>
<keyword evidence="1" id="KW-0175">Coiled coil</keyword>
<keyword evidence="3" id="KW-1185">Reference proteome</keyword>
<dbReference type="EMBL" id="RXLP01000002">
    <property type="protein sequence ID" value="TCD55000.1"/>
    <property type="molecule type" value="Genomic_DNA"/>
</dbReference>
<sequence length="98" mass="10558">MANVNVSYGDLESVSSKLNSGEQELQNTLRNLKSLVDQLVASGFVTDKASGEFQRSYDDFNKGASQTIQGLTGMSSFLDKAKQSMQDLDSSLASAARQ</sequence>
<protein>
    <submittedName>
        <fullName evidence="2">WXG100 family type VII secretion target</fullName>
    </submittedName>
</protein>
<evidence type="ECO:0000256" key="1">
    <source>
        <dbReference type="SAM" id="Coils"/>
    </source>
</evidence>
<dbReference type="InterPro" id="IPR010310">
    <property type="entry name" value="T7SS_ESAT-6-like"/>
</dbReference>
<accession>A0A4R0QYT3</accession>
<proteinExistence type="predicted"/>
<dbReference type="Pfam" id="PF06013">
    <property type="entry name" value="WXG100"/>
    <property type="match status" value="1"/>
</dbReference>
<feature type="coiled-coil region" evidence="1">
    <location>
        <begin position="11"/>
        <end position="42"/>
    </location>
</feature>
<dbReference type="AlphaFoldDB" id="A0A4R0QYT3"/>
<dbReference type="InterPro" id="IPR036689">
    <property type="entry name" value="ESAT-6-like_sf"/>
</dbReference>
<dbReference type="RefSeq" id="WP_131283058.1">
    <property type="nucleotide sequence ID" value="NZ_RXLP01000002.1"/>
</dbReference>
<organism evidence="2 3">
    <name type="scientific">Alloscardovia theropitheci</name>
    <dbReference type="NCBI Taxonomy" id="2496842"/>
    <lineage>
        <taxon>Bacteria</taxon>
        <taxon>Bacillati</taxon>
        <taxon>Actinomycetota</taxon>
        <taxon>Actinomycetes</taxon>
        <taxon>Bifidobacteriales</taxon>
        <taxon>Bifidobacteriaceae</taxon>
        <taxon>Alloscardovia</taxon>
    </lineage>
</organism>
<evidence type="ECO:0000313" key="2">
    <source>
        <dbReference type="EMBL" id="TCD55000.1"/>
    </source>
</evidence>